<dbReference type="Proteomes" id="UP000828713">
    <property type="component" value="Segment"/>
</dbReference>
<dbReference type="EMBL" id="MW980070">
    <property type="protein sequence ID" value="QXV74639.1"/>
    <property type="molecule type" value="Genomic_DNA"/>
</dbReference>
<evidence type="ECO:0000313" key="1">
    <source>
        <dbReference type="EMBL" id="QXV74639.1"/>
    </source>
</evidence>
<reference evidence="1" key="1">
    <citation type="submission" date="2021-04" db="EMBL/GenBank/DDBJ databases">
        <title>The Hidden Diversity of Double-Stranded DNA Phages in the Symbiotic Bacterium Rhizobium.</title>
        <authorList>
            <person name="Santamaria R.I."/>
            <person name="Bustos P."/>
            <person name="Cauwenberghe J.V."/>
            <person name="Gonzalez V."/>
        </authorList>
    </citation>
    <scope>NUCLEOTIDE SEQUENCE</scope>
</reference>
<keyword evidence="2" id="KW-1185">Reference proteome</keyword>
<accession>A0AAE7VN29</accession>
<organism evidence="1 2">
    <name type="scientific">Rhizobium phage RHEph21</name>
    <dbReference type="NCBI Taxonomy" id="2836134"/>
    <lineage>
        <taxon>Viruses</taxon>
        <taxon>Duplodnaviria</taxon>
        <taxon>Heunggongvirae</taxon>
        <taxon>Uroviricota</taxon>
        <taxon>Caudoviricetes</taxon>
        <taxon>Autographivirales</taxon>
        <taxon>Autographivirales incertae sedis</taxon>
        <taxon>Chamilpavirus</taxon>
        <taxon>Chamilpavirus RHEph21</taxon>
    </lineage>
</organism>
<proteinExistence type="predicted"/>
<protein>
    <submittedName>
        <fullName evidence="1">Uncharacterized protein</fullName>
    </submittedName>
</protein>
<evidence type="ECO:0000313" key="2">
    <source>
        <dbReference type="Proteomes" id="UP000828713"/>
    </source>
</evidence>
<name>A0AAE7VN29_9CAUD</name>
<sequence length="80" mass="9709">MKQPRFRIVPALTHHYYIQRKGLLFWRAHKAYHHHYCGSFKCIKYFDTKAEARSYIDDMLEREARFAAHLAQPVEEYPQP</sequence>